<name>A0A163LHL6_9BACL</name>
<accession>A0A163LHL6</accession>
<sequence>MTCDEAQELMESVWDLPDNDLRRQRLKAHVQTCSSCAEEYEMWVESQDLVHALEHEIPDMDADQINRNVMDRIYRDFPWLVEETSKSRAVSRVSRKRLTLMIAGFLALFVCSFVYFATMGNQPEPVPEAVTTGIMPTGVADTAQGLAAQDDYNIPKTNSGIIDPFVVDMSPTQPEYWMILSLLGIGFALFFLKRLNRVRR</sequence>
<protein>
    <submittedName>
        <fullName evidence="2">Anti-sigma factor</fullName>
    </submittedName>
</protein>
<organism evidence="2 3">
    <name type="scientific">Paenibacillus glucanolyticus</name>
    <dbReference type="NCBI Taxonomy" id="59843"/>
    <lineage>
        <taxon>Bacteria</taxon>
        <taxon>Bacillati</taxon>
        <taxon>Bacillota</taxon>
        <taxon>Bacilli</taxon>
        <taxon>Bacillales</taxon>
        <taxon>Paenibacillaceae</taxon>
        <taxon>Paenibacillus</taxon>
    </lineage>
</organism>
<dbReference type="EMBL" id="LWMH01000001">
    <property type="protein sequence ID" value="KZS48137.1"/>
    <property type="molecule type" value="Genomic_DNA"/>
</dbReference>
<proteinExistence type="predicted"/>
<dbReference type="GeneID" id="97556357"/>
<dbReference type="RefSeq" id="WP_063479183.1">
    <property type="nucleotide sequence ID" value="NZ_CP147845.1"/>
</dbReference>
<dbReference type="STRING" id="59843.A3958_19680"/>
<keyword evidence="3" id="KW-1185">Reference proteome</keyword>
<dbReference type="AlphaFoldDB" id="A0A163LHL6"/>
<gene>
    <name evidence="2" type="ORF">AWU65_20495</name>
</gene>
<reference evidence="2" key="1">
    <citation type="journal article" date="2016" name="Genome Announc.">
        <title>Draft genomes of two strains of Paenibacillus glucanolyticus with capability to degrade lignocellulose.</title>
        <authorList>
            <person name="Mathews S.L."/>
            <person name="Pawlak J."/>
            <person name="Grunden A.M."/>
        </authorList>
    </citation>
    <scope>NUCLEOTIDE SEQUENCE [LARGE SCALE GENOMIC DNA]</scope>
    <source>
        <strain evidence="2">SLM1</strain>
    </source>
</reference>
<comment type="caution">
    <text evidence="2">The sequence shown here is derived from an EMBL/GenBank/DDBJ whole genome shotgun (WGS) entry which is preliminary data.</text>
</comment>
<keyword evidence="1" id="KW-1133">Transmembrane helix</keyword>
<evidence type="ECO:0000313" key="2">
    <source>
        <dbReference type="EMBL" id="KZS48137.1"/>
    </source>
</evidence>
<feature type="transmembrane region" description="Helical" evidence="1">
    <location>
        <begin position="176"/>
        <end position="192"/>
    </location>
</feature>
<dbReference type="Proteomes" id="UP000076796">
    <property type="component" value="Unassembled WGS sequence"/>
</dbReference>
<feature type="transmembrane region" description="Helical" evidence="1">
    <location>
        <begin position="98"/>
        <end position="117"/>
    </location>
</feature>
<dbReference type="OrthoDB" id="2679416at2"/>
<evidence type="ECO:0000256" key="1">
    <source>
        <dbReference type="SAM" id="Phobius"/>
    </source>
</evidence>
<keyword evidence="1" id="KW-0812">Transmembrane</keyword>
<keyword evidence="1" id="KW-0472">Membrane</keyword>
<evidence type="ECO:0000313" key="3">
    <source>
        <dbReference type="Proteomes" id="UP000076796"/>
    </source>
</evidence>